<feature type="domain" description="Protein kinase" evidence="6">
    <location>
        <begin position="248"/>
        <end position="327"/>
    </location>
</feature>
<evidence type="ECO:0000259" key="6">
    <source>
        <dbReference type="PROSITE" id="PS50011"/>
    </source>
</evidence>
<feature type="region of interest" description="Disordered" evidence="4">
    <location>
        <begin position="68"/>
        <end position="90"/>
    </location>
</feature>
<feature type="transmembrane region" description="Helical" evidence="5">
    <location>
        <begin position="181"/>
        <end position="199"/>
    </location>
</feature>
<sequence>MERSNQTWLCKCKNGNVVLRTSCRDHSYGQRYYACPNFKAGTTEEDVATLCGWDFLLSWTVNTHIISSGNSSRPSHSPGNSSEPSHSHDLHRIRNGECSNLIRILVDIVAVVIKVTKEILILIQAATTSTSVMEKAISVVMGIALIQQEVTIAHVGQDIPVMLKHQMDVSQLLKAQNSQSLVFGSLAILSGVAGIFFGIRKRKLIKLREKFFEQNGGVFLKQKLNAPGTSEAMIMFTTEQLRKATHNYSEERIIGRGGYGVVYKGILPDKRVVAIKKSRLVDETQSEQFINEVLILTQVIHRNVVKLLGCCLEKEVPVLVYEFISSL</sequence>
<protein>
    <submittedName>
        <fullName evidence="7">Wall-associated receptor kinase 2-like protein</fullName>
    </submittedName>
</protein>
<evidence type="ECO:0000256" key="5">
    <source>
        <dbReference type="SAM" id="Phobius"/>
    </source>
</evidence>
<feature type="binding site" evidence="3">
    <location>
        <position position="277"/>
    </location>
    <ligand>
        <name>ATP</name>
        <dbReference type="ChEBI" id="CHEBI:30616"/>
    </ligand>
</feature>
<proteinExistence type="predicted"/>
<keyword evidence="5" id="KW-0812">Transmembrane</keyword>
<evidence type="ECO:0000256" key="2">
    <source>
        <dbReference type="ARBA" id="ARBA00022840"/>
    </source>
</evidence>
<keyword evidence="5" id="KW-0472">Membrane</keyword>
<organism evidence="7 8">
    <name type="scientific">Tanacetum coccineum</name>
    <dbReference type="NCBI Taxonomy" id="301880"/>
    <lineage>
        <taxon>Eukaryota</taxon>
        <taxon>Viridiplantae</taxon>
        <taxon>Streptophyta</taxon>
        <taxon>Embryophyta</taxon>
        <taxon>Tracheophyta</taxon>
        <taxon>Spermatophyta</taxon>
        <taxon>Magnoliopsida</taxon>
        <taxon>eudicotyledons</taxon>
        <taxon>Gunneridae</taxon>
        <taxon>Pentapetalae</taxon>
        <taxon>asterids</taxon>
        <taxon>campanulids</taxon>
        <taxon>Asterales</taxon>
        <taxon>Asteraceae</taxon>
        <taxon>Asteroideae</taxon>
        <taxon>Anthemideae</taxon>
        <taxon>Anthemidinae</taxon>
        <taxon>Tanacetum</taxon>
    </lineage>
</organism>
<keyword evidence="8" id="KW-1185">Reference proteome</keyword>
<dbReference type="Proteomes" id="UP001151760">
    <property type="component" value="Unassembled WGS sequence"/>
</dbReference>
<dbReference type="InterPro" id="IPR001245">
    <property type="entry name" value="Ser-Thr/Tyr_kinase_cat_dom"/>
</dbReference>
<dbReference type="InterPro" id="IPR045274">
    <property type="entry name" value="WAK-like"/>
</dbReference>
<dbReference type="InterPro" id="IPR000719">
    <property type="entry name" value="Prot_kinase_dom"/>
</dbReference>
<keyword evidence="5" id="KW-1133">Transmembrane helix</keyword>
<dbReference type="EMBL" id="BQNB010015277">
    <property type="protein sequence ID" value="GJT38089.1"/>
    <property type="molecule type" value="Genomic_DNA"/>
</dbReference>
<reference evidence="7" key="2">
    <citation type="submission" date="2022-01" db="EMBL/GenBank/DDBJ databases">
        <authorList>
            <person name="Yamashiro T."/>
            <person name="Shiraishi A."/>
            <person name="Satake H."/>
            <person name="Nakayama K."/>
        </authorList>
    </citation>
    <scope>NUCLEOTIDE SEQUENCE</scope>
</reference>
<dbReference type="PROSITE" id="PS00107">
    <property type="entry name" value="PROTEIN_KINASE_ATP"/>
    <property type="match status" value="1"/>
</dbReference>
<evidence type="ECO:0000313" key="7">
    <source>
        <dbReference type="EMBL" id="GJT38089.1"/>
    </source>
</evidence>
<dbReference type="Pfam" id="PF07714">
    <property type="entry name" value="PK_Tyr_Ser-Thr"/>
    <property type="match status" value="1"/>
</dbReference>
<dbReference type="PROSITE" id="PS50011">
    <property type="entry name" value="PROTEIN_KINASE_DOM"/>
    <property type="match status" value="1"/>
</dbReference>
<reference evidence="7" key="1">
    <citation type="journal article" date="2022" name="Int. J. Mol. Sci.">
        <title>Draft Genome of Tanacetum Coccineum: Genomic Comparison of Closely Related Tanacetum-Family Plants.</title>
        <authorList>
            <person name="Yamashiro T."/>
            <person name="Shiraishi A."/>
            <person name="Nakayama K."/>
            <person name="Satake H."/>
        </authorList>
    </citation>
    <scope>NUCLEOTIDE SEQUENCE</scope>
</reference>
<keyword evidence="2 3" id="KW-0067">ATP-binding</keyword>
<dbReference type="SUPFAM" id="SSF56112">
    <property type="entry name" value="Protein kinase-like (PK-like)"/>
    <property type="match status" value="1"/>
</dbReference>
<evidence type="ECO:0000256" key="1">
    <source>
        <dbReference type="ARBA" id="ARBA00022741"/>
    </source>
</evidence>
<dbReference type="Gene3D" id="3.30.200.20">
    <property type="entry name" value="Phosphorylase Kinase, domain 1"/>
    <property type="match status" value="1"/>
</dbReference>
<comment type="caution">
    <text evidence="7">The sequence shown here is derived from an EMBL/GenBank/DDBJ whole genome shotgun (WGS) entry which is preliminary data.</text>
</comment>
<dbReference type="PANTHER" id="PTHR27005">
    <property type="entry name" value="WALL-ASSOCIATED RECEPTOR KINASE-LIKE 21"/>
    <property type="match status" value="1"/>
</dbReference>
<dbReference type="PANTHER" id="PTHR27005:SF400">
    <property type="entry name" value="PROTEIN KINASE DOMAIN-CONTAINING PROTEIN"/>
    <property type="match status" value="1"/>
</dbReference>
<dbReference type="InterPro" id="IPR011009">
    <property type="entry name" value="Kinase-like_dom_sf"/>
</dbReference>
<keyword evidence="1 3" id="KW-0547">Nucleotide-binding</keyword>
<dbReference type="InterPro" id="IPR017441">
    <property type="entry name" value="Protein_kinase_ATP_BS"/>
</dbReference>
<evidence type="ECO:0000256" key="3">
    <source>
        <dbReference type="PROSITE-ProRule" id="PRU10141"/>
    </source>
</evidence>
<evidence type="ECO:0000256" key="4">
    <source>
        <dbReference type="SAM" id="MobiDB-lite"/>
    </source>
</evidence>
<name>A0ABQ5DGH3_9ASTR</name>
<accession>A0ABQ5DGH3</accession>
<gene>
    <name evidence="7" type="ORF">Tco_0937954</name>
</gene>
<evidence type="ECO:0000313" key="8">
    <source>
        <dbReference type="Proteomes" id="UP001151760"/>
    </source>
</evidence>
<feature type="compositionally biased region" description="Low complexity" evidence="4">
    <location>
        <begin position="68"/>
        <end position="82"/>
    </location>
</feature>